<dbReference type="InterPro" id="IPR039513">
    <property type="entry name" value="PL-6"/>
</dbReference>
<dbReference type="CDD" id="cd14251">
    <property type="entry name" value="PL-6"/>
    <property type="match status" value="1"/>
</dbReference>
<evidence type="ECO:0000256" key="1">
    <source>
        <dbReference type="SAM" id="SignalP"/>
    </source>
</evidence>
<dbReference type="EMBL" id="BMKF01000001">
    <property type="protein sequence ID" value="GGB64700.1"/>
    <property type="molecule type" value="Genomic_DNA"/>
</dbReference>
<dbReference type="InterPro" id="IPR012334">
    <property type="entry name" value="Pectin_lyas_fold"/>
</dbReference>
<evidence type="ECO:0000313" key="3">
    <source>
        <dbReference type="Proteomes" id="UP000628854"/>
    </source>
</evidence>
<evidence type="ECO:0008006" key="4">
    <source>
        <dbReference type="Google" id="ProtNLM"/>
    </source>
</evidence>
<organism evidence="2 3">
    <name type="scientific">Henriciella pelagia</name>
    <dbReference type="NCBI Taxonomy" id="1977912"/>
    <lineage>
        <taxon>Bacteria</taxon>
        <taxon>Pseudomonadati</taxon>
        <taxon>Pseudomonadota</taxon>
        <taxon>Alphaproteobacteria</taxon>
        <taxon>Hyphomonadales</taxon>
        <taxon>Hyphomonadaceae</taxon>
        <taxon>Henriciella</taxon>
    </lineage>
</organism>
<comment type="caution">
    <text evidence="2">The sequence shown here is derived from an EMBL/GenBank/DDBJ whole genome shotgun (WGS) entry which is preliminary data.</text>
</comment>
<accession>A0ABQ1JC72</accession>
<gene>
    <name evidence="2" type="ORF">GCM10011503_11880</name>
</gene>
<reference evidence="3" key="1">
    <citation type="journal article" date="2019" name="Int. J. Syst. Evol. Microbiol.">
        <title>The Global Catalogue of Microorganisms (GCM) 10K type strain sequencing project: providing services to taxonomists for standard genome sequencing and annotation.</title>
        <authorList>
            <consortium name="The Broad Institute Genomics Platform"/>
            <consortium name="The Broad Institute Genome Sequencing Center for Infectious Disease"/>
            <person name="Wu L."/>
            <person name="Ma J."/>
        </authorList>
    </citation>
    <scope>NUCLEOTIDE SEQUENCE [LARGE SCALE GENOMIC DNA]</scope>
    <source>
        <strain evidence="3">CGMCC 1.15928</strain>
    </source>
</reference>
<keyword evidence="3" id="KW-1185">Reference proteome</keyword>
<sequence length="734" mass="78193">MGMYALATSALALAMAGCAQPISGADTGAPADIVEQSQAIMVSSPKAFSEALKAAAPGTDIVLADGVWLDFDAVVDAEGTAEKPITVRAQTPGKVVLSGQSSLRLAGSHIIVSGLVFRDGYTPRAEVISFRRDSDNLAFNSRVTNTVIENYSNPDRAQRDIWVVMYGKNNVFDHNHLSGKLNSGPTMAVRLNTEESQENDHVIRNNYFGPRPVFGSNGGETLRIGTSHYSLSRSGTLVENNYFDRCSGEVEIISNKSGGNTFRGNTFFQSRGTLTLRHGNDTLVENNLFDGDGAPYTGGVRVINARQTIRNNYFKNLTGERFSGALVVMNGVPDSPINRYHQVDGALIEGNSFEAVRRIELAEGSDAERTAVPVNSIFRDNIVVGEADASPFRIQDDLSGLVFEGNVATAQPPGPIAYGFQVVPSSVATDMLRETPDVGISRDETGVSWYPKAPVTSPFDGGARIEVAAGPDALSSALANASAGDTLVLAPGDYEESRLVNLRVPVTIEAADPSNPPVLTFERPNFILLSANGSLRLKGLEVSGVNSPDSSGNSFISTTSMGGAGNHTVELHDMTFSQFDVNKGFSVISAAKGTFYDRIEITASTFSDISGTVIKLDTETDDYGIYNAEYVVIEDSTFDRVGGSVAAVYRGGRDESTFGPHLWVRDSRFTDIGQNSAPLFLAHGVQNLELTGNQISDARPAKLIITTGNPVVDVSGNSIAGPEGGSVLNTVDMR</sequence>
<feature type="signal peptide" evidence="1">
    <location>
        <begin position="1"/>
        <end position="24"/>
    </location>
</feature>
<name>A0ABQ1JC72_9PROT</name>
<evidence type="ECO:0000313" key="2">
    <source>
        <dbReference type="EMBL" id="GGB64700.1"/>
    </source>
</evidence>
<protein>
    <recommendedName>
        <fullName evidence="4">Alginate lyase</fullName>
    </recommendedName>
</protein>
<proteinExistence type="predicted"/>
<dbReference type="Pfam" id="PF14592">
    <property type="entry name" value="Chondroitinas_B"/>
    <property type="match status" value="1"/>
</dbReference>
<dbReference type="InterPro" id="IPR011050">
    <property type="entry name" value="Pectin_lyase_fold/virulence"/>
</dbReference>
<dbReference type="Proteomes" id="UP000628854">
    <property type="component" value="Unassembled WGS sequence"/>
</dbReference>
<keyword evidence="1" id="KW-0732">Signal</keyword>
<feature type="chain" id="PRO_5045789713" description="Alginate lyase" evidence="1">
    <location>
        <begin position="25"/>
        <end position="734"/>
    </location>
</feature>
<dbReference type="Gene3D" id="2.160.20.10">
    <property type="entry name" value="Single-stranded right-handed beta-helix, Pectin lyase-like"/>
    <property type="match status" value="2"/>
</dbReference>
<dbReference type="SUPFAM" id="SSF51126">
    <property type="entry name" value="Pectin lyase-like"/>
    <property type="match status" value="2"/>
</dbReference>